<evidence type="ECO:0000313" key="3">
    <source>
        <dbReference type="EMBL" id="KAK8892573.1"/>
    </source>
</evidence>
<dbReference type="Gene3D" id="2.60.120.260">
    <property type="entry name" value="Galactose-binding domain-like"/>
    <property type="match status" value="1"/>
</dbReference>
<organism evidence="3 4">
    <name type="scientific">Tritrichomonas musculus</name>
    <dbReference type="NCBI Taxonomy" id="1915356"/>
    <lineage>
        <taxon>Eukaryota</taxon>
        <taxon>Metamonada</taxon>
        <taxon>Parabasalia</taxon>
        <taxon>Tritrichomonadida</taxon>
        <taxon>Tritrichomonadidae</taxon>
        <taxon>Tritrichomonas</taxon>
    </lineage>
</organism>
<comment type="caution">
    <text evidence="3">The sequence shown here is derived from an EMBL/GenBank/DDBJ whole genome shotgun (WGS) entry which is preliminary data.</text>
</comment>
<keyword evidence="4" id="KW-1185">Reference proteome</keyword>
<feature type="domain" description="BTB" evidence="2">
    <location>
        <begin position="17"/>
        <end position="115"/>
    </location>
</feature>
<name>A0ABR2KNL1_9EUKA</name>
<dbReference type="Proteomes" id="UP001470230">
    <property type="component" value="Unassembled WGS sequence"/>
</dbReference>
<dbReference type="InterPro" id="IPR000210">
    <property type="entry name" value="BTB/POZ_dom"/>
</dbReference>
<dbReference type="SUPFAM" id="SSF54695">
    <property type="entry name" value="POZ domain"/>
    <property type="match status" value="1"/>
</dbReference>
<protein>
    <recommendedName>
        <fullName evidence="2">BTB domain-containing protein</fullName>
    </recommendedName>
</protein>
<gene>
    <name evidence="3" type="ORF">M9Y10_029810</name>
</gene>
<dbReference type="InterPro" id="IPR008979">
    <property type="entry name" value="Galactose-bd-like_sf"/>
</dbReference>
<reference evidence="3 4" key="1">
    <citation type="submission" date="2024-04" db="EMBL/GenBank/DDBJ databases">
        <title>Tritrichomonas musculus Genome.</title>
        <authorList>
            <person name="Alves-Ferreira E."/>
            <person name="Grigg M."/>
            <person name="Lorenzi H."/>
            <person name="Galac M."/>
        </authorList>
    </citation>
    <scope>NUCLEOTIDE SEQUENCE [LARGE SCALE GENOMIC DNA]</scope>
    <source>
        <strain evidence="3 4">EAF2021</strain>
    </source>
</reference>
<keyword evidence="1" id="KW-0175">Coiled coil</keyword>
<dbReference type="EMBL" id="JAPFFF010000004">
    <property type="protein sequence ID" value="KAK8892573.1"/>
    <property type="molecule type" value="Genomic_DNA"/>
</dbReference>
<evidence type="ECO:0000313" key="4">
    <source>
        <dbReference type="Proteomes" id="UP001470230"/>
    </source>
</evidence>
<dbReference type="InterPro" id="IPR011333">
    <property type="entry name" value="SKP1/BTB/POZ_sf"/>
</dbReference>
<evidence type="ECO:0000259" key="2">
    <source>
        <dbReference type="SMART" id="SM00225"/>
    </source>
</evidence>
<dbReference type="SUPFAM" id="SSF49785">
    <property type="entry name" value="Galactose-binding domain-like"/>
    <property type="match status" value="1"/>
</dbReference>
<accession>A0ABR2KNL1</accession>
<evidence type="ECO:0000256" key="1">
    <source>
        <dbReference type="SAM" id="Coils"/>
    </source>
</evidence>
<sequence length="506" mass="59975">MNKKIESFNPAKPIIRLTKNIIFKGKEYPIDFSLLKKYSNYFYNKKTHFKSINNIFIQFDDHDICEESIPIFIACCHNEPFQITDKTAFSLHQLSIRYEVPELQKLTEEYIKTNQKNQLFQSILSKISENPENEETIALQFIENIDNEQLLSLPIPVLYRILNNYSLDFNSLNSNDQNRLIDFLFRILSKRGKEASVLFANIEFTKERIELISRLLNEYSGIFDFNMLNPKFLMKTIKELLGEVTKLKTNFSNKFSFVNELIESKKEMEIEIQKRDKLIDQLNTEKVDLTLLINDIKNQNENDKKIQLKINQLSESFRSNLQEKKEIEFKLQKGKEFNGIMRYLSKKSKSNIHDNRTIKILSNSISNGNLQFHPKNLVDYQNNNYYKSKNEIGGIILFDFMDKQINLSNYSIKSYSSGKNFAHLRNWVVEVSNDGNEWLEIDRHLNDSTLNGSNIVAVFDIKDHHNEYYRFVQFRQTGYSWCDYPYSNSYYVYLYFIEFFGKIKFS</sequence>
<proteinExistence type="predicted"/>
<dbReference type="SMART" id="SM00225">
    <property type="entry name" value="BTB"/>
    <property type="match status" value="1"/>
</dbReference>
<feature type="coiled-coil region" evidence="1">
    <location>
        <begin position="265"/>
        <end position="299"/>
    </location>
</feature>
<dbReference type="Gene3D" id="3.30.710.10">
    <property type="entry name" value="Potassium Channel Kv1.1, Chain A"/>
    <property type="match status" value="1"/>
</dbReference>